<name>A0AB39HKR4_9BACI</name>
<dbReference type="SUPFAM" id="SSF51735">
    <property type="entry name" value="NAD(P)-binding Rossmann-fold domains"/>
    <property type="match status" value="1"/>
</dbReference>
<dbReference type="EMBL" id="CP162599">
    <property type="protein sequence ID" value="XDK31743.1"/>
    <property type="molecule type" value="Genomic_DNA"/>
</dbReference>
<dbReference type="AlphaFoldDB" id="A0AB39HKR4"/>
<dbReference type="InterPro" id="IPR006140">
    <property type="entry name" value="D-isomer_DH_NAD-bd"/>
</dbReference>
<keyword evidence="2 3" id="KW-0560">Oxidoreductase</keyword>
<dbReference type="GO" id="GO:0030267">
    <property type="term" value="F:glyoxylate reductase (NADPH) activity"/>
    <property type="evidence" value="ECO:0007669"/>
    <property type="project" value="TreeGrafter"/>
</dbReference>
<evidence type="ECO:0000256" key="3">
    <source>
        <dbReference type="RuleBase" id="RU003719"/>
    </source>
</evidence>
<dbReference type="Pfam" id="PF00389">
    <property type="entry name" value="2-Hacid_dh"/>
    <property type="match status" value="1"/>
</dbReference>
<accession>A0AB39HKR4</accession>
<dbReference type="Pfam" id="PF02826">
    <property type="entry name" value="2-Hacid_dh_C"/>
    <property type="match status" value="1"/>
</dbReference>
<dbReference type="PROSITE" id="PS00065">
    <property type="entry name" value="D_2_HYDROXYACID_DH_1"/>
    <property type="match status" value="1"/>
</dbReference>
<evidence type="ECO:0000313" key="6">
    <source>
        <dbReference type="EMBL" id="XDK31743.1"/>
    </source>
</evidence>
<evidence type="ECO:0000259" key="5">
    <source>
        <dbReference type="Pfam" id="PF02826"/>
    </source>
</evidence>
<dbReference type="InterPro" id="IPR029752">
    <property type="entry name" value="D-isomer_DH_CS1"/>
</dbReference>
<dbReference type="InterPro" id="IPR036291">
    <property type="entry name" value="NAD(P)-bd_dom_sf"/>
</dbReference>
<gene>
    <name evidence="6" type="ORF">AB4Y30_11995</name>
</gene>
<dbReference type="PANTHER" id="PTHR10996">
    <property type="entry name" value="2-HYDROXYACID DEHYDROGENASE-RELATED"/>
    <property type="match status" value="1"/>
</dbReference>
<dbReference type="SUPFAM" id="SSF52283">
    <property type="entry name" value="Formate/glycerate dehydrogenase catalytic domain-like"/>
    <property type="match status" value="1"/>
</dbReference>
<dbReference type="GO" id="GO:0051287">
    <property type="term" value="F:NAD binding"/>
    <property type="evidence" value="ECO:0007669"/>
    <property type="project" value="InterPro"/>
</dbReference>
<dbReference type="PANTHER" id="PTHR10996:SF283">
    <property type="entry name" value="GLYOXYLATE_HYDROXYPYRUVATE REDUCTASE B"/>
    <property type="match status" value="1"/>
</dbReference>
<dbReference type="InterPro" id="IPR050223">
    <property type="entry name" value="D-isomer_2-hydroxyacid_DH"/>
</dbReference>
<dbReference type="EC" id="1.1.1.-" evidence="6"/>
<dbReference type="GO" id="GO:0005829">
    <property type="term" value="C:cytosol"/>
    <property type="evidence" value="ECO:0007669"/>
    <property type="project" value="TreeGrafter"/>
</dbReference>
<dbReference type="RefSeq" id="WP_368652469.1">
    <property type="nucleotide sequence ID" value="NZ_CP162599.1"/>
</dbReference>
<evidence type="ECO:0000259" key="4">
    <source>
        <dbReference type="Pfam" id="PF00389"/>
    </source>
</evidence>
<sequence>MEKQHIYITRKIPNELLQPYQEQFHFSMWEKESEPVPREVLLEKVEHVAGILCLLTDQIDEEVFNKAKHLQLVANMAVGYDNIDVEAAKARQVVVTNTPDVLTETTADLTFALLMATARRIVEANEFIKKDEWKDWSPFLLAGSDIHHQTIGIVGMGRIGEAVARRAKGFGMNILYYNRSRKMEAEQELDATYVSFEKLLTEADFVVCLTPLTSDTHQIFNKQAFEKMKQSAIFINASRGMTMDEQALYEALKAGEIKAAGLDVFATEPIRASHPLLELDNVVCLPHIGSASVATRENMIKLCLENLSSYFKGHGAKTPVE</sequence>
<protein>
    <submittedName>
        <fullName evidence="6">2-hydroxyacid dehydrogenase</fullName>
        <ecNumber evidence="6">1.1.1.-</ecNumber>
    </submittedName>
</protein>
<dbReference type="FunFam" id="3.40.50.720:FF:000462">
    <property type="entry name" value="Glyoxylate reductase (NADP+)"/>
    <property type="match status" value="1"/>
</dbReference>
<evidence type="ECO:0000256" key="1">
    <source>
        <dbReference type="ARBA" id="ARBA00005854"/>
    </source>
</evidence>
<dbReference type="CDD" id="cd05301">
    <property type="entry name" value="GDH"/>
    <property type="match status" value="1"/>
</dbReference>
<reference evidence="6" key="1">
    <citation type="submission" date="2024-07" db="EMBL/GenBank/DDBJ databases">
        <title>Halotolerant mesophilic bacterium Ornithinibacillus sp. 4-3, sp. nov., isolated from soil.</title>
        <authorList>
            <person name="Sidarenka A.V."/>
            <person name="Guliayeva D.E."/>
            <person name="Leanovich S.I."/>
            <person name="Hileuskaya K.S."/>
            <person name="Akhremchuk A.E."/>
            <person name="Sikolenko M.A."/>
            <person name="Valentovich L.N."/>
        </authorList>
    </citation>
    <scope>NUCLEOTIDE SEQUENCE</scope>
    <source>
        <strain evidence="6">4-3</strain>
    </source>
</reference>
<dbReference type="InterPro" id="IPR006139">
    <property type="entry name" value="D-isomer_2_OHA_DH_cat_dom"/>
</dbReference>
<comment type="similarity">
    <text evidence="1 3">Belongs to the D-isomer specific 2-hydroxyacid dehydrogenase family.</text>
</comment>
<dbReference type="Gene3D" id="3.40.50.720">
    <property type="entry name" value="NAD(P)-binding Rossmann-like Domain"/>
    <property type="match status" value="2"/>
</dbReference>
<proteinExistence type="inferred from homology"/>
<organism evidence="6">
    <name type="scientific">Ornithinibacillus sp. 4-3</name>
    <dbReference type="NCBI Taxonomy" id="3231488"/>
    <lineage>
        <taxon>Bacteria</taxon>
        <taxon>Bacillati</taxon>
        <taxon>Bacillota</taxon>
        <taxon>Bacilli</taxon>
        <taxon>Bacillales</taxon>
        <taxon>Bacillaceae</taxon>
        <taxon>Ornithinibacillus</taxon>
    </lineage>
</organism>
<feature type="domain" description="D-isomer specific 2-hydroxyacid dehydrogenase NAD-binding" evidence="5">
    <location>
        <begin position="111"/>
        <end position="289"/>
    </location>
</feature>
<feature type="domain" description="D-isomer specific 2-hydroxyacid dehydrogenase catalytic" evidence="4">
    <location>
        <begin position="7"/>
        <end position="320"/>
    </location>
</feature>
<dbReference type="GO" id="GO:0016618">
    <property type="term" value="F:hydroxypyruvate reductase [NAD(P)H] activity"/>
    <property type="evidence" value="ECO:0007669"/>
    <property type="project" value="TreeGrafter"/>
</dbReference>
<evidence type="ECO:0000256" key="2">
    <source>
        <dbReference type="ARBA" id="ARBA00023002"/>
    </source>
</evidence>